<feature type="transmembrane region" description="Helical" evidence="1">
    <location>
        <begin position="137"/>
        <end position="159"/>
    </location>
</feature>
<proteinExistence type="predicted"/>
<dbReference type="InterPro" id="IPR018723">
    <property type="entry name" value="DUF2254_membrane"/>
</dbReference>
<evidence type="ECO:0000313" key="2">
    <source>
        <dbReference type="EMBL" id="QGX99249.1"/>
    </source>
</evidence>
<keyword evidence="1" id="KW-0472">Membrane</keyword>
<dbReference type="Pfam" id="PF10011">
    <property type="entry name" value="DUF2254"/>
    <property type="match status" value="1"/>
</dbReference>
<dbReference type="AlphaFoldDB" id="A0A6I6IQ96"/>
<dbReference type="OrthoDB" id="2955631at2"/>
<protein>
    <submittedName>
        <fullName evidence="2">DUF2254 domain-containing protein</fullName>
    </submittedName>
</protein>
<dbReference type="EMBL" id="CP034348">
    <property type="protein sequence ID" value="QGX99249.1"/>
    <property type="molecule type" value="Genomic_DNA"/>
</dbReference>
<dbReference type="RefSeq" id="WP_157707930.1">
    <property type="nucleotide sequence ID" value="NZ_CP034348.1"/>
</dbReference>
<dbReference type="KEGG" id="rom:EI983_13630"/>
<organism evidence="2 3">
    <name type="scientific">Roseovarius faecimaris</name>
    <dbReference type="NCBI Taxonomy" id="2494550"/>
    <lineage>
        <taxon>Bacteria</taxon>
        <taxon>Pseudomonadati</taxon>
        <taxon>Pseudomonadota</taxon>
        <taxon>Alphaproteobacteria</taxon>
        <taxon>Rhodobacterales</taxon>
        <taxon>Roseobacteraceae</taxon>
        <taxon>Roseovarius</taxon>
    </lineage>
</organism>
<accession>A0A6I6IQ96</accession>
<name>A0A6I6IQ96_9RHOB</name>
<feature type="transmembrane region" description="Helical" evidence="1">
    <location>
        <begin position="21"/>
        <end position="42"/>
    </location>
</feature>
<sequence length="414" mass="44061">MFKTRPVRLPFVFLMRLSRKLWVRVALMAALALVSALATTLFEDLLPIGLRNRFAPDAALPVLTILASGMLAVSTFSLNVMVAAFRAAADQATPRAHRILLNDTTTQSVLAVFIGAFVYSLSAILLLKAGLHGNGSVVILMGVTALIVVLVIVAMVRWIDHLSDLGSLDATLRLIEAETRAGLVQTRACPGLAARVLSSDTVIPANAEALRAPKSGYLQVIDLAKITGCLPGPAAHLYLTVAPGTFVLEGQRIGHVTGLDASALKTVQAALVIGEERTFEQDATFGLLILSETGSRALSPGINDPGTAIDVIARLERLLWHWGRTAPKDIPFQHPQIYLPRLDPGSLIENAFSGVARDGAGQIEVVKRLLGALTALQQSPDSELSAAAEDMADLARAYAARALPLEREKAQISA</sequence>
<keyword evidence="1" id="KW-1133">Transmembrane helix</keyword>
<feature type="transmembrane region" description="Helical" evidence="1">
    <location>
        <begin position="109"/>
        <end position="131"/>
    </location>
</feature>
<gene>
    <name evidence="2" type="ORF">EI983_13630</name>
</gene>
<evidence type="ECO:0000256" key="1">
    <source>
        <dbReference type="SAM" id="Phobius"/>
    </source>
</evidence>
<dbReference type="Proteomes" id="UP000428330">
    <property type="component" value="Chromosome"/>
</dbReference>
<keyword evidence="3" id="KW-1185">Reference proteome</keyword>
<keyword evidence="1" id="KW-0812">Transmembrane</keyword>
<feature type="transmembrane region" description="Helical" evidence="1">
    <location>
        <begin position="62"/>
        <end position="88"/>
    </location>
</feature>
<evidence type="ECO:0000313" key="3">
    <source>
        <dbReference type="Proteomes" id="UP000428330"/>
    </source>
</evidence>
<reference evidence="3" key="1">
    <citation type="submission" date="2018-12" db="EMBL/GenBank/DDBJ databases">
        <title>Complete genome sequence of Roseovarius sp. MME-070.</title>
        <authorList>
            <person name="Nam Y.-D."/>
            <person name="Kang J."/>
            <person name="Chung W.-H."/>
            <person name="Park Y.S."/>
        </authorList>
    </citation>
    <scope>NUCLEOTIDE SEQUENCE [LARGE SCALE GENOMIC DNA]</scope>
    <source>
        <strain evidence="3">MME-070</strain>
    </source>
</reference>